<dbReference type="Gene3D" id="3.10.450.50">
    <property type="match status" value="1"/>
</dbReference>
<accession>A0A2P7SEI9</accession>
<sequence length="155" mass="17170">MNVKTADQIRNEQLIRSLYHYAEADSKDTPKFVSLFADGGYFYDVAGGKKYYGSDIGITVDVYAAAFPDMHRELNSLYFYENVVIVELSLNGTHKGDLVMPAGTIPPTGKEMHTPCCDVFHVEGGKVTSFHCYVAVPILLAQLGVLMNLEAAFRH</sequence>
<evidence type="ECO:0000313" key="2">
    <source>
        <dbReference type="EMBL" id="PSJ60883.1"/>
    </source>
</evidence>
<dbReference type="Proteomes" id="UP000240653">
    <property type="component" value="Unassembled WGS sequence"/>
</dbReference>
<dbReference type="AlphaFoldDB" id="A0A2P7SEI9"/>
<evidence type="ECO:0000313" key="3">
    <source>
        <dbReference type="Proteomes" id="UP000240653"/>
    </source>
</evidence>
<keyword evidence="3" id="KW-1185">Reference proteome</keyword>
<organism evidence="2 3">
    <name type="scientific">Pseudaminobacter soli</name>
    <name type="common">ex Li et al. 2025</name>
    <dbReference type="NCBI Taxonomy" id="1295366"/>
    <lineage>
        <taxon>Bacteria</taxon>
        <taxon>Pseudomonadati</taxon>
        <taxon>Pseudomonadota</taxon>
        <taxon>Alphaproteobacteria</taxon>
        <taxon>Hyphomicrobiales</taxon>
        <taxon>Phyllobacteriaceae</taxon>
        <taxon>Pseudaminobacter</taxon>
    </lineage>
</organism>
<name>A0A2P7SEI9_9HYPH</name>
<feature type="domain" description="SnoaL-like" evidence="1">
    <location>
        <begin position="20"/>
        <end position="129"/>
    </location>
</feature>
<keyword evidence="2" id="KW-0413">Isomerase</keyword>
<dbReference type="PANTHER" id="PTHR38436">
    <property type="entry name" value="POLYKETIDE CYCLASE SNOAL-LIKE DOMAIN"/>
    <property type="match status" value="1"/>
</dbReference>
<dbReference type="RefSeq" id="WP_106724352.1">
    <property type="nucleotide sequence ID" value="NZ_PXYL01000005.1"/>
</dbReference>
<dbReference type="InterPro" id="IPR009959">
    <property type="entry name" value="Cyclase_SnoaL-like"/>
</dbReference>
<dbReference type="InterPro" id="IPR032710">
    <property type="entry name" value="NTF2-like_dom_sf"/>
</dbReference>
<dbReference type="GO" id="GO:0030638">
    <property type="term" value="P:polyketide metabolic process"/>
    <property type="evidence" value="ECO:0007669"/>
    <property type="project" value="InterPro"/>
</dbReference>
<protein>
    <submittedName>
        <fullName evidence="2">Ketosteroid isomerase</fullName>
    </submittedName>
</protein>
<dbReference type="Pfam" id="PF12680">
    <property type="entry name" value="SnoaL_2"/>
    <property type="match status" value="1"/>
</dbReference>
<proteinExistence type="predicted"/>
<dbReference type="PANTHER" id="PTHR38436:SF1">
    <property type="entry name" value="ESTER CYCLASE"/>
    <property type="match status" value="1"/>
</dbReference>
<evidence type="ECO:0000259" key="1">
    <source>
        <dbReference type="Pfam" id="PF12680"/>
    </source>
</evidence>
<dbReference type="InterPro" id="IPR037401">
    <property type="entry name" value="SnoaL-like"/>
</dbReference>
<dbReference type="GO" id="GO:0016853">
    <property type="term" value="F:isomerase activity"/>
    <property type="evidence" value="ECO:0007669"/>
    <property type="project" value="UniProtKB-KW"/>
</dbReference>
<gene>
    <name evidence="2" type="ORF">C7I85_12700</name>
</gene>
<dbReference type="OrthoDB" id="129343at2"/>
<dbReference type="EMBL" id="PXYL01000005">
    <property type="protein sequence ID" value="PSJ60883.1"/>
    <property type="molecule type" value="Genomic_DNA"/>
</dbReference>
<dbReference type="SUPFAM" id="SSF54427">
    <property type="entry name" value="NTF2-like"/>
    <property type="match status" value="1"/>
</dbReference>
<comment type="caution">
    <text evidence="2">The sequence shown here is derived from an EMBL/GenBank/DDBJ whole genome shotgun (WGS) entry which is preliminary data.</text>
</comment>
<reference evidence="2 3" key="1">
    <citation type="submission" date="2018-03" db="EMBL/GenBank/DDBJ databases">
        <title>The draft genome of Mesorhizobium soli JCM 19897.</title>
        <authorList>
            <person name="Li L."/>
            <person name="Liu L."/>
            <person name="Liang L."/>
            <person name="Wang T."/>
            <person name="Zhang X."/>
        </authorList>
    </citation>
    <scope>NUCLEOTIDE SEQUENCE [LARGE SCALE GENOMIC DNA]</scope>
    <source>
        <strain evidence="2 3">JCM 19897</strain>
    </source>
</reference>